<dbReference type="GO" id="GO:0020037">
    <property type="term" value="F:heme binding"/>
    <property type="evidence" value="ECO:0007669"/>
    <property type="project" value="InterPro"/>
</dbReference>
<dbReference type="InterPro" id="IPR048328">
    <property type="entry name" value="Dyp_perox_C"/>
</dbReference>
<dbReference type="InterPro" id="IPR049509">
    <property type="entry name" value="DyP_N"/>
</dbReference>
<evidence type="ECO:0000256" key="1">
    <source>
        <dbReference type="ARBA" id="ARBA00001970"/>
    </source>
</evidence>
<dbReference type="Pfam" id="PF21105">
    <property type="entry name" value="DyP_N"/>
    <property type="match status" value="1"/>
</dbReference>
<dbReference type="InterPro" id="IPR006314">
    <property type="entry name" value="Dyp_peroxidase"/>
</dbReference>
<evidence type="ECO:0000256" key="6">
    <source>
        <dbReference type="ARBA" id="ARBA00023002"/>
    </source>
</evidence>
<keyword evidence="7" id="KW-0408">Iron</keyword>
<evidence type="ECO:0000313" key="12">
    <source>
        <dbReference type="EMBL" id="KAJ7089327.1"/>
    </source>
</evidence>
<reference evidence="12" key="1">
    <citation type="submission" date="2023-03" db="EMBL/GenBank/DDBJ databases">
        <title>Massive genome expansion in bonnet fungi (Mycena s.s.) driven by repeated elements and novel gene families across ecological guilds.</title>
        <authorList>
            <consortium name="Lawrence Berkeley National Laboratory"/>
            <person name="Harder C.B."/>
            <person name="Miyauchi S."/>
            <person name="Viragh M."/>
            <person name="Kuo A."/>
            <person name="Thoen E."/>
            <person name="Andreopoulos B."/>
            <person name="Lu D."/>
            <person name="Skrede I."/>
            <person name="Drula E."/>
            <person name="Henrissat B."/>
            <person name="Morin E."/>
            <person name="Kohler A."/>
            <person name="Barry K."/>
            <person name="LaButti K."/>
            <person name="Morin E."/>
            <person name="Salamov A."/>
            <person name="Lipzen A."/>
            <person name="Mereny Z."/>
            <person name="Hegedus B."/>
            <person name="Baldrian P."/>
            <person name="Stursova M."/>
            <person name="Weitz H."/>
            <person name="Taylor A."/>
            <person name="Grigoriev I.V."/>
            <person name="Nagy L.G."/>
            <person name="Martin F."/>
            <person name="Kauserud H."/>
        </authorList>
    </citation>
    <scope>NUCLEOTIDE SEQUENCE</scope>
    <source>
        <strain evidence="12">CBHHK173m</strain>
    </source>
</reference>
<evidence type="ECO:0000313" key="13">
    <source>
        <dbReference type="Proteomes" id="UP001222325"/>
    </source>
</evidence>
<dbReference type="PROSITE" id="PS51404">
    <property type="entry name" value="DYP_PEROXIDASE"/>
    <property type="match status" value="1"/>
</dbReference>
<dbReference type="NCBIfam" id="TIGR01413">
    <property type="entry name" value="Dyp_perox_fam"/>
    <property type="match status" value="1"/>
</dbReference>
<comment type="similarity">
    <text evidence="8">Belongs to the DyP-type peroxidase family.</text>
</comment>
<dbReference type="GO" id="GO:0004601">
    <property type="term" value="F:peroxidase activity"/>
    <property type="evidence" value="ECO:0007669"/>
    <property type="project" value="UniProtKB-KW"/>
</dbReference>
<keyword evidence="13" id="KW-1185">Reference proteome</keyword>
<dbReference type="EMBL" id="JARJCN010000024">
    <property type="protein sequence ID" value="KAJ7089327.1"/>
    <property type="molecule type" value="Genomic_DNA"/>
</dbReference>
<name>A0AAD6U3L0_9AGAR</name>
<gene>
    <name evidence="12" type="ORF">B0H15DRAFT_780120</name>
</gene>
<feature type="domain" description="Dyp-type peroxidase C-terminal" evidence="10">
    <location>
        <begin position="224"/>
        <end position="436"/>
    </location>
</feature>
<evidence type="ECO:0000256" key="4">
    <source>
        <dbReference type="ARBA" id="ARBA00022723"/>
    </source>
</evidence>
<organism evidence="12 13">
    <name type="scientific">Mycena belliarum</name>
    <dbReference type="NCBI Taxonomy" id="1033014"/>
    <lineage>
        <taxon>Eukaryota</taxon>
        <taxon>Fungi</taxon>
        <taxon>Dikarya</taxon>
        <taxon>Basidiomycota</taxon>
        <taxon>Agaricomycotina</taxon>
        <taxon>Agaricomycetes</taxon>
        <taxon>Agaricomycetidae</taxon>
        <taxon>Agaricales</taxon>
        <taxon>Marasmiineae</taxon>
        <taxon>Mycenaceae</taxon>
        <taxon>Mycena</taxon>
    </lineage>
</organism>
<dbReference type="GO" id="GO:0005829">
    <property type="term" value="C:cytosol"/>
    <property type="evidence" value="ECO:0007669"/>
    <property type="project" value="TreeGrafter"/>
</dbReference>
<dbReference type="PANTHER" id="PTHR30521">
    <property type="entry name" value="DEFERROCHELATASE/PEROXIDASE"/>
    <property type="match status" value="1"/>
</dbReference>
<comment type="cofactor">
    <cofactor evidence="1">
        <name>heme b</name>
        <dbReference type="ChEBI" id="CHEBI:60344"/>
    </cofactor>
</comment>
<evidence type="ECO:0000256" key="8">
    <source>
        <dbReference type="ARBA" id="ARBA00025737"/>
    </source>
</evidence>
<comment type="caution">
    <text evidence="12">The sequence shown here is derived from an EMBL/GenBank/DDBJ whole genome shotgun (WGS) entry which is preliminary data.</text>
</comment>
<evidence type="ECO:0000256" key="2">
    <source>
        <dbReference type="ARBA" id="ARBA00022559"/>
    </source>
</evidence>
<accession>A0AAD6U3L0</accession>
<dbReference type="Pfam" id="PF20628">
    <property type="entry name" value="Dyp_perox_C"/>
    <property type="match status" value="1"/>
</dbReference>
<keyword evidence="4" id="KW-0479">Metal-binding</keyword>
<evidence type="ECO:0000256" key="3">
    <source>
        <dbReference type="ARBA" id="ARBA00022617"/>
    </source>
</evidence>
<evidence type="ECO:0000259" key="11">
    <source>
        <dbReference type="Pfam" id="PF21105"/>
    </source>
</evidence>
<proteinExistence type="inferred from homology"/>
<evidence type="ECO:0000256" key="9">
    <source>
        <dbReference type="SAM" id="SignalP"/>
    </source>
</evidence>
<dbReference type="AlphaFoldDB" id="A0AAD6U3L0"/>
<feature type="chain" id="PRO_5041901383" description="Dye-decolorizing peroxidase" evidence="9">
    <location>
        <begin position="22"/>
        <end position="441"/>
    </location>
</feature>
<sequence length="441" mass="47272">MKFRIAATFVFLSLFSGLVLCASVTGVRSLNPRRKTSMLINPPALPDLPTVGAARAAASTVGLNLTNIQGDILIGMKKNKELFYFFSIADARAFKRKLKTDILPLITTTTQLLNVSAQPTTALNIAFSQTGLRALGNQDSLDDTAFSNGQAADNGTLGDPGTKNWVPQFVGTKIHGVILLASDTVDNINTELHIIQNALGNSVTEIYRLQGAARPGAEQGHEHFGFLDGVSNPAVEGFQSPLPGQAVVPTGEIIVGETGDSGTRPSWAKDGSFLVFRQLKQLVPEFNKFLTDNPIRAPGLTAKQGSDLLGARMVGRWKSGAPVFLAPHVDDPALGADPTRNNNFTYAEPGETVASATDQTKCPFSAHIRKTRPRADLGLPENQSNNHQIVRGGIPYGPEVTTAEASSHTTNTERGLAFVAYQSSIPNGFQFIQRLWANNVK</sequence>
<feature type="domain" description="DyP dimeric alpha+beta barrel" evidence="11">
    <location>
        <begin position="67"/>
        <end position="215"/>
    </location>
</feature>
<keyword evidence="6" id="KW-0560">Oxidoreductase</keyword>
<evidence type="ECO:0008006" key="14">
    <source>
        <dbReference type="Google" id="ProtNLM"/>
    </source>
</evidence>
<evidence type="ECO:0000256" key="7">
    <source>
        <dbReference type="ARBA" id="ARBA00023004"/>
    </source>
</evidence>
<dbReference type="SUPFAM" id="SSF54909">
    <property type="entry name" value="Dimeric alpha+beta barrel"/>
    <property type="match status" value="1"/>
</dbReference>
<keyword evidence="3" id="KW-0349">Heme</keyword>
<protein>
    <recommendedName>
        <fullName evidence="14">Dye-decolorizing peroxidase</fullName>
    </recommendedName>
</protein>
<evidence type="ECO:0000259" key="10">
    <source>
        <dbReference type="Pfam" id="PF20628"/>
    </source>
</evidence>
<dbReference type="Proteomes" id="UP001222325">
    <property type="component" value="Unassembled WGS sequence"/>
</dbReference>
<keyword evidence="2" id="KW-0575">Peroxidase</keyword>
<evidence type="ECO:0000256" key="5">
    <source>
        <dbReference type="ARBA" id="ARBA00022729"/>
    </source>
</evidence>
<feature type="signal peptide" evidence="9">
    <location>
        <begin position="1"/>
        <end position="21"/>
    </location>
</feature>
<keyword evidence="5 9" id="KW-0732">Signal</keyword>
<dbReference type="PANTHER" id="PTHR30521:SF4">
    <property type="entry name" value="DEFERROCHELATASE"/>
    <property type="match status" value="1"/>
</dbReference>
<dbReference type="InterPro" id="IPR011008">
    <property type="entry name" value="Dimeric_a/b-barrel"/>
</dbReference>
<dbReference type="GO" id="GO:0046872">
    <property type="term" value="F:metal ion binding"/>
    <property type="evidence" value="ECO:0007669"/>
    <property type="project" value="UniProtKB-KW"/>
</dbReference>